<keyword evidence="3" id="KW-1185">Reference proteome</keyword>
<dbReference type="RefSeq" id="WP_329495580.1">
    <property type="nucleotide sequence ID" value="NZ_CP108460.1"/>
</dbReference>
<feature type="region of interest" description="Disordered" evidence="1">
    <location>
        <begin position="29"/>
        <end position="48"/>
    </location>
</feature>
<reference evidence="2 3" key="1">
    <citation type="submission" date="2022-10" db="EMBL/GenBank/DDBJ databases">
        <title>The complete genomes of actinobacterial strains from the NBC collection.</title>
        <authorList>
            <person name="Joergensen T.S."/>
            <person name="Alvarez Arevalo M."/>
            <person name="Sterndorff E.B."/>
            <person name="Faurdal D."/>
            <person name="Vuksanovic O."/>
            <person name="Mourched A.-S."/>
            <person name="Charusanti P."/>
            <person name="Shaw S."/>
            <person name="Blin K."/>
            <person name="Weber T."/>
        </authorList>
    </citation>
    <scope>NUCLEOTIDE SEQUENCE [LARGE SCALE GENOMIC DNA]</scope>
    <source>
        <strain evidence="2 3">NBC_01247</strain>
    </source>
</reference>
<organism evidence="2 3">
    <name type="scientific">Kitasatospora herbaricolor</name>
    <dbReference type="NCBI Taxonomy" id="68217"/>
    <lineage>
        <taxon>Bacteria</taxon>
        <taxon>Bacillati</taxon>
        <taxon>Actinomycetota</taxon>
        <taxon>Actinomycetes</taxon>
        <taxon>Kitasatosporales</taxon>
        <taxon>Streptomycetaceae</taxon>
        <taxon>Kitasatospora</taxon>
    </lineage>
</organism>
<evidence type="ECO:0000313" key="2">
    <source>
        <dbReference type="EMBL" id="WUS58298.1"/>
    </source>
</evidence>
<sequence>MPSDRTVALGVVATLVVFGAAVATLDVRADPGPQARPGTVGPATTASRPARQVLLTSARSLDDVGSARLRLDREGPAGRGSAEGTLSWGAADAADLRLTDAAGTGLLRMVEGVCYLGHDGAAGWRRADRAEVESLDPGGTGAGGYAGGWLSALVTNPGARLRLVALTGRLSEVGPTVEGGAVATHYRGSAPVAALFGADQNLTPERRAVVLAYYQEQGVESLDYDIWIGEGDRLLRLRESASGRAGTEVTSTVVSEPGVAFEVREPGPAGPAGPSAAG</sequence>
<dbReference type="EMBL" id="CP108482">
    <property type="protein sequence ID" value="WUS58298.1"/>
    <property type="molecule type" value="Genomic_DNA"/>
</dbReference>
<accession>A0ABZ1WBR8</accession>
<name>A0ABZ1WBR8_9ACTN</name>
<feature type="region of interest" description="Disordered" evidence="1">
    <location>
        <begin position="257"/>
        <end position="278"/>
    </location>
</feature>
<evidence type="ECO:0008006" key="4">
    <source>
        <dbReference type="Google" id="ProtNLM"/>
    </source>
</evidence>
<evidence type="ECO:0000256" key="1">
    <source>
        <dbReference type="SAM" id="MobiDB-lite"/>
    </source>
</evidence>
<protein>
    <recommendedName>
        <fullName evidence="4">Lipoprotein</fullName>
    </recommendedName>
</protein>
<dbReference type="Proteomes" id="UP001432014">
    <property type="component" value="Chromosome"/>
</dbReference>
<proteinExistence type="predicted"/>
<dbReference type="Gene3D" id="2.50.20.20">
    <property type="match status" value="1"/>
</dbReference>
<evidence type="ECO:0000313" key="3">
    <source>
        <dbReference type="Proteomes" id="UP001432014"/>
    </source>
</evidence>
<gene>
    <name evidence="2" type="ORF">OG469_23960</name>
</gene>